<dbReference type="OrthoDB" id="1080500at2"/>
<dbReference type="STRING" id="28128.HMPREF3226_01837"/>
<dbReference type="PATRIC" id="fig|28128.5.peg.1885"/>
<dbReference type="AlphaFoldDB" id="A0A133Q202"/>
<comment type="caution">
    <text evidence="1">The sequence shown here is derived from an EMBL/GenBank/DDBJ whole genome shotgun (WGS) entry which is preliminary data.</text>
</comment>
<sequence>MKKFVLTLSLWMIVILGYAQYDNYLHIPTIDILRYQLQKKKDASTIAPFRRYGLRRIRAAKYVPDSDPRHIWGWHLKANTEYDINRDQLYKLFKKADFTSIGIIDTQNGDLEIVFWDKFYYQIFTNELRQFGYTSSLSNKMTNVIQFRKADTSVLVDVTIWYDIYIMRFFTI</sequence>
<keyword evidence="2" id="KW-1185">Reference proteome</keyword>
<evidence type="ECO:0000313" key="2">
    <source>
        <dbReference type="Proteomes" id="UP000070533"/>
    </source>
</evidence>
<accession>A0A133Q202</accession>
<proteinExistence type="predicted"/>
<evidence type="ECO:0000313" key="1">
    <source>
        <dbReference type="EMBL" id="KXA36892.1"/>
    </source>
</evidence>
<reference evidence="2" key="1">
    <citation type="submission" date="2016-01" db="EMBL/GenBank/DDBJ databases">
        <authorList>
            <person name="Mitreva M."/>
            <person name="Pepin K.H."/>
            <person name="Mihindukulasuriya K.A."/>
            <person name="Fulton R."/>
            <person name="Fronick C."/>
            <person name="O'Laughlin M."/>
            <person name="Miner T."/>
            <person name="Herter B."/>
            <person name="Rosa B.A."/>
            <person name="Cordes M."/>
            <person name="Tomlinson C."/>
            <person name="Wollam A."/>
            <person name="Palsikar V.B."/>
            <person name="Mardis E.R."/>
            <person name="Wilson R.K."/>
        </authorList>
    </citation>
    <scope>NUCLEOTIDE SEQUENCE [LARGE SCALE GENOMIC DNA]</scope>
    <source>
        <strain evidence="2">MJR7716</strain>
    </source>
</reference>
<dbReference type="Proteomes" id="UP000070533">
    <property type="component" value="Unassembled WGS sequence"/>
</dbReference>
<protein>
    <submittedName>
        <fullName evidence="1">Uncharacterized protein</fullName>
    </submittedName>
</protein>
<gene>
    <name evidence="1" type="ORF">HMPREF3226_01837</name>
</gene>
<dbReference type="RefSeq" id="WP_060940948.1">
    <property type="nucleotide sequence ID" value="NZ_KQ957279.1"/>
</dbReference>
<organism evidence="1 2">
    <name type="scientific">Prevotella corporis</name>
    <dbReference type="NCBI Taxonomy" id="28128"/>
    <lineage>
        <taxon>Bacteria</taxon>
        <taxon>Pseudomonadati</taxon>
        <taxon>Bacteroidota</taxon>
        <taxon>Bacteroidia</taxon>
        <taxon>Bacteroidales</taxon>
        <taxon>Prevotellaceae</taxon>
        <taxon>Prevotella</taxon>
    </lineage>
</organism>
<dbReference type="EMBL" id="LRQG01000149">
    <property type="protein sequence ID" value="KXA36892.1"/>
    <property type="molecule type" value="Genomic_DNA"/>
</dbReference>
<name>A0A133Q202_9BACT</name>